<protein>
    <submittedName>
        <fullName evidence="2">Uncharacterized protein</fullName>
    </submittedName>
</protein>
<evidence type="ECO:0000256" key="1">
    <source>
        <dbReference type="SAM" id="MobiDB-lite"/>
    </source>
</evidence>
<organism evidence="2 3">
    <name type="scientific">Candidatus Gottesmanbacteria bacterium GW2011_GWA1_48_13</name>
    <dbReference type="NCBI Taxonomy" id="1618439"/>
    <lineage>
        <taxon>Bacteria</taxon>
        <taxon>Candidatus Gottesmaniibacteriota</taxon>
    </lineage>
</organism>
<dbReference type="Proteomes" id="UP000034661">
    <property type="component" value="Unassembled WGS sequence"/>
</dbReference>
<name>A0A0G1UMG1_9BACT</name>
<comment type="caution">
    <text evidence="2">The sequence shown here is derived from an EMBL/GenBank/DDBJ whole genome shotgun (WGS) entry which is preliminary data.</text>
</comment>
<evidence type="ECO:0000313" key="3">
    <source>
        <dbReference type="Proteomes" id="UP000034661"/>
    </source>
</evidence>
<accession>A0A0G1UMG1</accession>
<proteinExistence type="predicted"/>
<evidence type="ECO:0000313" key="2">
    <source>
        <dbReference type="EMBL" id="KKU95324.1"/>
    </source>
</evidence>
<feature type="compositionally biased region" description="Basic residues" evidence="1">
    <location>
        <begin position="672"/>
        <end position="688"/>
    </location>
</feature>
<feature type="non-terminal residue" evidence="2">
    <location>
        <position position="1"/>
    </location>
</feature>
<feature type="region of interest" description="Disordered" evidence="1">
    <location>
        <begin position="667"/>
        <end position="690"/>
    </location>
</feature>
<reference evidence="2 3" key="1">
    <citation type="journal article" date="2015" name="Nature">
        <title>rRNA introns, odd ribosomes, and small enigmatic genomes across a large radiation of phyla.</title>
        <authorList>
            <person name="Brown C.T."/>
            <person name="Hug L.A."/>
            <person name="Thomas B.C."/>
            <person name="Sharon I."/>
            <person name="Castelle C.J."/>
            <person name="Singh A."/>
            <person name="Wilkins M.J."/>
            <person name="Williams K.H."/>
            <person name="Banfield J.F."/>
        </authorList>
    </citation>
    <scope>NUCLEOTIDE SEQUENCE [LARGE SCALE GENOMIC DNA]</scope>
</reference>
<sequence length="729" mass="73825">IGSAVYGASLSDCDAATTSKLLWSDTGVFSCGTDQNTAGSPKLSGITAADATNTIDSLNFAQTWDWSTLTTQTAMTFSGGTAMTTGSVFDINATTYVHTAAETGEVTNIAFTDASTNTTGNSITQGLNIQATINTSGAGTKEINALNIAAPTLTGCATGACTFSGLNIANLGASGITTSYGIQIAAQSGSTNNYALYSAGGNVNLVLGATDKILIDGATTASTGTAGVMDVNVTSLTDQNSGINLAYTSTATSSGVTQYGAYNNFIDTQNLTGTSQTFNFYSTYGLITKTGTDAHTTAGTTNTYGITGIASNTSGDTGNLGTKNTYGGYFSATGAVAGISGAYGIYASATGADTNYAGYFSGNMLVTSSETSGTAVSIVADSVNTGSALSISADGLTTSGQALDIASTSVSGSNSGLIDMTLTADTTTAGALVFGTRVALTNNPSTNLNQAYSYYTNLTDNSTLANNVSGFFGDVNSGGNAAKTLKGGDFRAASASTIADTIFGIYSSAVKSGAISAGTRDLYSIYSNAESVTGADTGGTTNTYGGYFTAAGNAGGDSTTYGIYATASGADNNWAAYLSGDVDIAVPDGSTVNIDGDGSPTADLFQIGNGDTSATSGVDALQLSFGTSNASGNVIDITPAFAGGATDLLTYTVFDIAAFAPTNAAGSDTVNRHHRNQRHRPGGRRPNHRQPLCHFRLHNHRADCPGQYPNLCRRHRYQRGGLGHRYGHC</sequence>
<dbReference type="AlphaFoldDB" id="A0A0G1UMG1"/>
<dbReference type="EMBL" id="LCPJ01000022">
    <property type="protein sequence ID" value="KKU95324.1"/>
    <property type="molecule type" value="Genomic_DNA"/>
</dbReference>
<gene>
    <name evidence="2" type="ORF">UY27_C0022G0001</name>
</gene>